<gene>
    <name evidence="2" type="ORF">PHLGIDRAFT_136385</name>
</gene>
<dbReference type="AlphaFoldDB" id="A0A0C3PXH8"/>
<evidence type="ECO:0000313" key="2">
    <source>
        <dbReference type="EMBL" id="KIP12818.1"/>
    </source>
</evidence>
<proteinExistence type="predicted"/>
<organism evidence="2 3">
    <name type="scientific">Phlebiopsis gigantea (strain 11061_1 CR5-6)</name>
    <name type="common">White-rot fungus</name>
    <name type="synonym">Peniophora gigantea</name>
    <dbReference type="NCBI Taxonomy" id="745531"/>
    <lineage>
        <taxon>Eukaryota</taxon>
        <taxon>Fungi</taxon>
        <taxon>Dikarya</taxon>
        <taxon>Basidiomycota</taxon>
        <taxon>Agaricomycotina</taxon>
        <taxon>Agaricomycetes</taxon>
        <taxon>Polyporales</taxon>
        <taxon>Phanerochaetaceae</taxon>
        <taxon>Phlebiopsis</taxon>
    </lineage>
</organism>
<accession>A0A0C3PXH8</accession>
<name>A0A0C3PXH8_PHLG1</name>
<keyword evidence="3" id="KW-1185">Reference proteome</keyword>
<feature type="region of interest" description="Disordered" evidence="1">
    <location>
        <begin position="212"/>
        <end position="244"/>
    </location>
</feature>
<evidence type="ECO:0000256" key="1">
    <source>
        <dbReference type="SAM" id="MobiDB-lite"/>
    </source>
</evidence>
<dbReference type="HOGENOM" id="CLU_721814_0_0_1"/>
<dbReference type="Proteomes" id="UP000053257">
    <property type="component" value="Unassembled WGS sequence"/>
</dbReference>
<feature type="compositionally biased region" description="Polar residues" evidence="1">
    <location>
        <begin position="212"/>
        <end position="226"/>
    </location>
</feature>
<reference evidence="2 3" key="1">
    <citation type="journal article" date="2014" name="PLoS Genet.">
        <title>Analysis of the Phlebiopsis gigantea genome, transcriptome and secretome provides insight into its pioneer colonization strategies of wood.</title>
        <authorList>
            <person name="Hori C."/>
            <person name="Ishida T."/>
            <person name="Igarashi K."/>
            <person name="Samejima M."/>
            <person name="Suzuki H."/>
            <person name="Master E."/>
            <person name="Ferreira P."/>
            <person name="Ruiz-Duenas F.J."/>
            <person name="Held B."/>
            <person name="Canessa P."/>
            <person name="Larrondo L.F."/>
            <person name="Schmoll M."/>
            <person name="Druzhinina I.S."/>
            <person name="Kubicek C.P."/>
            <person name="Gaskell J.A."/>
            <person name="Kersten P."/>
            <person name="St John F."/>
            <person name="Glasner J."/>
            <person name="Sabat G."/>
            <person name="Splinter BonDurant S."/>
            <person name="Syed K."/>
            <person name="Yadav J."/>
            <person name="Mgbeahuruike A.C."/>
            <person name="Kovalchuk A."/>
            <person name="Asiegbu F.O."/>
            <person name="Lackner G."/>
            <person name="Hoffmeister D."/>
            <person name="Rencoret J."/>
            <person name="Gutierrez A."/>
            <person name="Sun H."/>
            <person name="Lindquist E."/>
            <person name="Barry K."/>
            <person name="Riley R."/>
            <person name="Grigoriev I.V."/>
            <person name="Henrissat B."/>
            <person name="Kues U."/>
            <person name="Berka R.M."/>
            <person name="Martinez A.T."/>
            <person name="Covert S.F."/>
            <person name="Blanchette R.A."/>
            <person name="Cullen D."/>
        </authorList>
    </citation>
    <scope>NUCLEOTIDE SEQUENCE [LARGE SCALE GENOMIC DNA]</scope>
    <source>
        <strain evidence="2 3">11061_1 CR5-6</strain>
    </source>
</reference>
<feature type="region of interest" description="Disordered" evidence="1">
    <location>
        <begin position="302"/>
        <end position="332"/>
    </location>
</feature>
<feature type="region of interest" description="Disordered" evidence="1">
    <location>
        <begin position="1"/>
        <end position="151"/>
    </location>
</feature>
<dbReference type="EMBL" id="KN840438">
    <property type="protein sequence ID" value="KIP12818.1"/>
    <property type="molecule type" value="Genomic_DNA"/>
</dbReference>
<protein>
    <submittedName>
        <fullName evidence="2">Uncharacterized protein</fullName>
    </submittedName>
</protein>
<sequence>MAEDAQPNEIRLNRKGITSVPLVRATTRPRGGARGIARGGIRGRGFEPYRAPYHPPSIPSQPGASTSTASPSVHNANSEHISRSFRGSPRGTEYNRHRGGTLRHPNEGSRSSQETSSTLRLSEVQATQHLPDPQMPWPNANSRSSAQPPRVYRGSHRGVNHSMHRAGMSRDFPDGTRPSHYISAPSHLPEVPPMPPSHGPKMPLAETSHSVAQASYDTSSLGTIQNPRHRRRRRPPMVTDNDSLTMTIDLPEDCHKGQPSMKAFRALWLREQLPRIARESAIIIHAHTWFDNQVRLRYTPRSTENNDAIPPDSQSAAHDHAESSFQSGSSSAVLPPTRIIRVSNLGPRLPRDAVPSVGQRFRTRDSPIGVLASCPTQTSCRPF</sequence>
<feature type="compositionally biased region" description="Polar residues" evidence="1">
    <location>
        <begin position="302"/>
        <end position="316"/>
    </location>
</feature>
<evidence type="ECO:0000313" key="3">
    <source>
        <dbReference type="Proteomes" id="UP000053257"/>
    </source>
</evidence>
<feature type="compositionally biased region" description="Polar residues" evidence="1">
    <location>
        <begin position="108"/>
        <end position="128"/>
    </location>
</feature>
<feature type="compositionally biased region" description="Polar residues" evidence="1">
    <location>
        <begin position="60"/>
        <end position="79"/>
    </location>
</feature>
<feature type="compositionally biased region" description="Gly residues" evidence="1">
    <location>
        <begin position="32"/>
        <end position="43"/>
    </location>
</feature>